<comment type="caution">
    <text evidence="1">The sequence shown here is derived from an EMBL/GenBank/DDBJ whole genome shotgun (WGS) entry which is preliminary data.</text>
</comment>
<reference evidence="1 2" key="1">
    <citation type="submission" date="2022-12" db="EMBL/GenBank/DDBJ databases">
        <title>Chromosome-scale assembly of the Ensete ventricosum genome.</title>
        <authorList>
            <person name="Dussert Y."/>
            <person name="Stocks J."/>
            <person name="Wendawek A."/>
            <person name="Woldeyes F."/>
            <person name="Nichols R.A."/>
            <person name="Borrell J.S."/>
        </authorList>
    </citation>
    <scope>NUCLEOTIDE SEQUENCE [LARGE SCALE GENOMIC DNA]</scope>
    <source>
        <strain evidence="2">cv. Maze</strain>
        <tissue evidence="1">Seeds</tissue>
    </source>
</reference>
<name>A0AAV8QDU8_ENSVE</name>
<organism evidence="1 2">
    <name type="scientific">Ensete ventricosum</name>
    <name type="common">Abyssinian banana</name>
    <name type="synonym">Musa ensete</name>
    <dbReference type="NCBI Taxonomy" id="4639"/>
    <lineage>
        <taxon>Eukaryota</taxon>
        <taxon>Viridiplantae</taxon>
        <taxon>Streptophyta</taxon>
        <taxon>Embryophyta</taxon>
        <taxon>Tracheophyta</taxon>
        <taxon>Spermatophyta</taxon>
        <taxon>Magnoliopsida</taxon>
        <taxon>Liliopsida</taxon>
        <taxon>Zingiberales</taxon>
        <taxon>Musaceae</taxon>
        <taxon>Ensete</taxon>
    </lineage>
</organism>
<evidence type="ECO:0000313" key="2">
    <source>
        <dbReference type="Proteomes" id="UP001222027"/>
    </source>
</evidence>
<keyword evidence="2" id="KW-1185">Reference proteome</keyword>
<sequence>MAASSMKTECVGTANQGKRVWASPFKIEVAAKANTLLLLSSLLPRDLSSFPNPNPRLFRTLIPARGRSSPSARLVASRLGLPWIALPSRIVYL</sequence>
<dbReference type="Proteomes" id="UP001222027">
    <property type="component" value="Unassembled WGS sequence"/>
</dbReference>
<proteinExistence type="predicted"/>
<gene>
    <name evidence="1" type="ORF">OPV22_001444</name>
</gene>
<evidence type="ECO:0000313" key="1">
    <source>
        <dbReference type="EMBL" id="KAJ8511010.1"/>
    </source>
</evidence>
<dbReference type="EMBL" id="JAQQAF010000001">
    <property type="protein sequence ID" value="KAJ8511010.1"/>
    <property type="molecule type" value="Genomic_DNA"/>
</dbReference>
<accession>A0AAV8QDU8</accession>
<dbReference type="AlphaFoldDB" id="A0AAV8QDU8"/>
<protein>
    <submittedName>
        <fullName evidence="1">Uncharacterized protein</fullName>
    </submittedName>
</protein>